<reference evidence="3 4" key="1">
    <citation type="journal article" date="2018" name="Mol. Genet. Genomics">
        <title>The red deer Cervus elaphus genome CerEla1.0: sequencing, annotating, genes, and chromosomes.</title>
        <authorList>
            <person name="Bana N.A."/>
            <person name="Nyiri A."/>
            <person name="Nagy J."/>
            <person name="Frank K."/>
            <person name="Nagy T."/>
            <person name="Steger V."/>
            <person name="Schiller M."/>
            <person name="Lakatos P."/>
            <person name="Sugar L."/>
            <person name="Horn P."/>
            <person name="Barta E."/>
            <person name="Orosz L."/>
        </authorList>
    </citation>
    <scope>NUCLEOTIDE SEQUENCE [LARGE SCALE GENOMIC DNA]</scope>
    <source>
        <strain evidence="3">Hungarian</strain>
    </source>
</reference>
<dbReference type="AlphaFoldDB" id="A0A212BZJ2"/>
<comment type="similarity">
    <text evidence="1">Belongs to the nucleosome assembly protein (NAP) family.</text>
</comment>
<comment type="caution">
    <text evidence="3">The sequence shown here is derived from an EMBL/GenBank/DDBJ whole genome shotgun (WGS) entry which is preliminary data.</text>
</comment>
<evidence type="ECO:0000256" key="2">
    <source>
        <dbReference type="SAM" id="MobiDB-lite"/>
    </source>
</evidence>
<dbReference type="GO" id="GO:0005634">
    <property type="term" value="C:nucleus"/>
    <property type="evidence" value="ECO:0007669"/>
    <property type="project" value="InterPro"/>
</dbReference>
<dbReference type="GO" id="GO:0006334">
    <property type="term" value="P:nucleosome assembly"/>
    <property type="evidence" value="ECO:0007669"/>
    <property type="project" value="InterPro"/>
</dbReference>
<evidence type="ECO:0000313" key="3">
    <source>
        <dbReference type="EMBL" id="OWJ99116.1"/>
    </source>
</evidence>
<dbReference type="Pfam" id="PF00956">
    <property type="entry name" value="NAP"/>
    <property type="match status" value="1"/>
</dbReference>
<feature type="region of interest" description="Disordered" evidence="2">
    <location>
        <begin position="155"/>
        <end position="179"/>
    </location>
</feature>
<dbReference type="EMBL" id="MKHE01000034">
    <property type="protein sequence ID" value="OWJ99116.1"/>
    <property type="molecule type" value="Genomic_DNA"/>
</dbReference>
<name>A0A212BZJ2_CEREH</name>
<dbReference type="SUPFAM" id="SSF143113">
    <property type="entry name" value="NAP-like"/>
    <property type="match status" value="1"/>
</dbReference>
<gene>
    <name evidence="3" type="ORF">Celaphus_00009490</name>
</gene>
<dbReference type="Gene3D" id="3.30.1120.90">
    <property type="entry name" value="Nucleosome assembly protein"/>
    <property type="match status" value="1"/>
</dbReference>
<dbReference type="InterPro" id="IPR037231">
    <property type="entry name" value="NAP-like_sf"/>
</dbReference>
<sequence length="198" mass="22942">MKILKNAELLRNVIQKVDEPILEHLKYLFTSSQMLENLQISQLNFSASSDYLANEVFTKTYLIKSHLDGFDPSFLMDHKVYAALECIKEQDSKGNGPSRIEYKKTFKDSYFCYFCTLEIPKFRILSGVGTGKIPEDQLQFLHECTRSVLYSKGQDTQNDDYDTGEESREKKQSKRKKIINQKWKKNPKINTTLLSASC</sequence>
<dbReference type="Proteomes" id="UP000242450">
    <property type="component" value="Chromosome X"/>
</dbReference>
<keyword evidence="4" id="KW-1185">Reference proteome</keyword>
<accession>A0A212BZJ2</accession>
<organism evidence="3 4">
    <name type="scientific">Cervus elaphus hippelaphus</name>
    <name type="common">European red deer</name>
    <dbReference type="NCBI Taxonomy" id="46360"/>
    <lineage>
        <taxon>Eukaryota</taxon>
        <taxon>Metazoa</taxon>
        <taxon>Chordata</taxon>
        <taxon>Craniata</taxon>
        <taxon>Vertebrata</taxon>
        <taxon>Euteleostomi</taxon>
        <taxon>Mammalia</taxon>
        <taxon>Eutheria</taxon>
        <taxon>Laurasiatheria</taxon>
        <taxon>Artiodactyla</taxon>
        <taxon>Ruminantia</taxon>
        <taxon>Pecora</taxon>
        <taxon>Cervidae</taxon>
        <taxon>Cervinae</taxon>
        <taxon>Cervus</taxon>
    </lineage>
</organism>
<protein>
    <submittedName>
        <fullName evidence="3">Uncharacterized protein</fullName>
    </submittedName>
</protein>
<proteinExistence type="inferred from homology"/>
<dbReference type="OrthoDB" id="27325at2759"/>
<evidence type="ECO:0000313" key="4">
    <source>
        <dbReference type="Proteomes" id="UP000242450"/>
    </source>
</evidence>
<feature type="non-terminal residue" evidence="3">
    <location>
        <position position="198"/>
    </location>
</feature>
<dbReference type="InterPro" id="IPR002164">
    <property type="entry name" value="NAP_family"/>
</dbReference>
<evidence type="ECO:0000256" key="1">
    <source>
        <dbReference type="ARBA" id="ARBA00009947"/>
    </source>
</evidence>